<evidence type="ECO:0008006" key="9">
    <source>
        <dbReference type="Google" id="ProtNLM"/>
    </source>
</evidence>
<protein>
    <recommendedName>
        <fullName evidence="9">Diguanylate cyclase</fullName>
    </recommendedName>
</protein>
<proteinExistence type="predicted"/>
<evidence type="ECO:0000259" key="4">
    <source>
        <dbReference type="PROSITE" id="PS50112"/>
    </source>
</evidence>
<dbReference type="PANTHER" id="PTHR46663">
    <property type="entry name" value="DIGUANYLATE CYCLASE DGCT-RELATED"/>
    <property type="match status" value="1"/>
</dbReference>
<feature type="domain" description="PAS" evidence="4">
    <location>
        <begin position="181"/>
        <end position="231"/>
    </location>
</feature>
<accession>A0ABQ2F1X2</accession>
<dbReference type="CDD" id="cd17574">
    <property type="entry name" value="REC_OmpR"/>
    <property type="match status" value="1"/>
</dbReference>
<dbReference type="Gene3D" id="3.30.450.20">
    <property type="entry name" value="PAS domain"/>
    <property type="match status" value="1"/>
</dbReference>
<evidence type="ECO:0000313" key="7">
    <source>
        <dbReference type="EMBL" id="GGK32123.1"/>
    </source>
</evidence>
<dbReference type="CDD" id="cd01949">
    <property type="entry name" value="GGDEF"/>
    <property type="match status" value="1"/>
</dbReference>
<keyword evidence="8" id="KW-1185">Reference proteome</keyword>
<reference evidence="8" key="1">
    <citation type="journal article" date="2019" name="Int. J. Syst. Evol. Microbiol.">
        <title>The Global Catalogue of Microorganisms (GCM) 10K type strain sequencing project: providing services to taxonomists for standard genome sequencing and annotation.</title>
        <authorList>
            <consortium name="The Broad Institute Genomics Platform"/>
            <consortium name="The Broad Institute Genome Sequencing Center for Infectious Disease"/>
            <person name="Wu L."/>
            <person name="Ma J."/>
        </authorList>
    </citation>
    <scope>NUCLEOTIDE SEQUENCE [LARGE SCALE GENOMIC DNA]</scope>
    <source>
        <strain evidence="8">JCM 30331</strain>
    </source>
</reference>
<dbReference type="EMBL" id="BMPP01000011">
    <property type="protein sequence ID" value="GGK32123.1"/>
    <property type="molecule type" value="Genomic_DNA"/>
</dbReference>
<dbReference type="SMART" id="SM00086">
    <property type="entry name" value="PAC"/>
    <property type="match status" value="1"/>
</dbReference>
<feature type="region of interest" description="Disordered" evidence="2">
    <location>
        <begin position="120"/>
        <end position="139"/>
    </location>
</feature>
<gene>
    <name evidence="7" type="ORF">GCM10008955_27510</name>
</gene>
<dbReference type="Gene3D" id="3.40.50.2300">
    <property type="match status" value="1"/>
</dbReference>
<dbReference type="PROSITE" id="PS50110">
    <property type="entry name" value="RESPONSE_REGULATORY"/>
    <property type="match status" value="1"/>
</dbReference>
<evidence type="ECO:0000256" key="1">
    <source>
        <dbReference type="PROSITE-ProRule" id="PRU00169"/>
    </source>
</evidence>
<dbReference type="InterPro" id="IPR029787">
    <property type="entry name" value="Nucleotide_cyclase"/>
</dbReference>
<dbReference type="InterPro" id="IPR000014">
    <property type="entry name" value="PAS"/>
</dbReference>
<dbReference type="SUPFAM" id="SSF55073">
    <property type="entry name" value="Nucleotide cyclase"/>
    <property type="match status" value="1"/>
</dbReference>
<evidence type="ECO:0000313" key="8">
    <source>
        <dbReference type="Proteomes" id="UP000647587"/>
    </source>
</evidence>
<dbReference type="SMART" id="SM00448">
    <property type="entry name" value="REC"/>
    <property type="match status" value="1"/>
</dbReference>
<feature type="domain" description="PAC" evidence="5">
    <location>
        <begin position="228"/>
        <end position="282"/>
    </location>
</feature>
<dbReference type="SMART" id="SM00091">
    <property type="entry name" value="PAS"/>
    <property type="match status" value="1"/>
</dbReference>
<dbReference type="PROSITE" id="PS50887">
    <property type="entry name" value="GGDEF"/>
    <property type="match status" value="1"/>
</dbReference>
<dbReference type="NCBIfam" id="TIGR00254">
    <property type="entry name" value="GGDEF"/>
    <property type="match status" value="1"/>
</dbReference>
<feature type="modified residue" description="4-aspartylphosphate" evidence="1">
    <location>
        <position position="53"/>
    </location>
</feature>
<dbReference type="Gene3D" id="6.10.250.690">
    <property type="match status" value="1"/>
</dbReference>
<dbReference type="Pfam" id="PF13426">
    <property type="entry name" value="PAS_9"/>
    <property type="match status" value="1"/>
</dbReference>
<evidence type="ECO:0000256" key="2">
    <source>
        <dbReference type="SAM" id="MobiDB-lite"/>
    </source>
</evidence>
<comment type="caution">
    <text evidence="7">The sequence shown here is derived from an EMBL/GenBank/DDBJ whole genome shotgun (WGS) entry which is preliminary data.</text>
</comment>
<dbReference type="InterPro" id="IPR001610">
    <property type="entry name" value="PAC"/>
</dbReference>
<dbReference type="Proteomes" id="UP000647587">
    <property type="component" value="Unassembled WGS sequence"/>
</dbReference>
<organism evidence="7 8">
    <name type="scientific">Deinococcus malanensis</name>
    <dbReference type="NCBI Taxonomy" id="1706855"/>
    <lineage>
        <taxon>Bacteria</taxon>
        <taxon>Thermotogati</taxon>
        <taxon>Deinococcota</taxon>
        <taxon>Deinococci</taxon>
        <taxon>Deinococcales</taxon>
        <taxon>Deinococcaceae</taxon>
        <taxon>Deinococcus</taxon>
    </lineage>
</organism>
<dbReference type="SUPFAM" id="SSF55785">
    <property type="entry name" value="PYP-like sensor domain (PAS domain)"/>
    <property type="match status" value="1"/>
</dbReference>
<dbReference type="InterPro" id="IPR035965">
    <property type="entry name" value="PAS-like_dom_sf"/>
</dbReference>
<dbReference type="NCBIfam" id="TIGR00229">
    <property type="entry name" value="sensory_box"/>
    <property type="match status" value="1"/>
</dbReference>
<dbReference type="InterPro" id="IPR000160">
    <property type="entry name" value="GGDEF_dom"/>
</dbReference>
<dbReference type="Pfam" id="PF00072">
    <property type="entry name" value="Response_reg"/>
    <property type="match status" value="1"/>
</dbReference>
<dbReference type="InterPro" id="IPR043128">
    <property type="entry name" value="Rev_trsase/Diguanyl_cyclase"/>
</dbReference>
<keyword evidence="1" id="KW-0597">Phosphoprotein</keyword>
<evidence type="ECO:0000259" key="6">
    <source>
        <dbReference type="PROSITE" id="PS50887"/>
    </source>
</evidence>
<dbReference type="InterPro" id="IPR052163">
    <property type="entry name" value="DGC-Regulatory_Protein"/>
</dbReference>
<dbReference type="InterPro" id="IPR011006">
    <property type="entry name" value="CheY-like_superfamily"/>
</dbReference>
<dbReference type="Gene3D" id="3.30.70.270">
    <property type="match status" value="1"/>
</dbReference>
<dbReference type="PROSITE" id="PS50112">
    <property type="entry name" value="PAS"/>
    <property type="match status" value="1"/>
</dbReference>
<dbReference type="SMART" id="SM00267">
    <property type="entry name" value="GGDEF"/>
    <property type="match status" value="1"/>
</dbReference>
<dbReference type="InterPro" id="IPR000700">
    <property type="entry name" value="PAS-assoc_C"/>
</dbReference>
<feature type="domain" description="Response regulatory" evidence="3">
    <location>
        <begin position="4"/>
        <end position="117"/>
    </location>
</feature>
<feature type="domain" description="GGDEF" evidence="6">
    <location>
        <begin position="313"/>
        <end position="445"/>
    </location>
</feature>
<dbReference type="PROSITE" id="PS50113">
    <property type="entry name" value="PAC"/>
    <property type="match status" value="1"/>
</dbReference>
<evidence type="ECO:0000259" key="3">
    <source>
        <dbReference type="PROSITE" id="PS50110"/>
    </source>
</evidence>
<evidence type="ECO:0000259" key="5">
    <source>
        <dbReference type="PROSITE" id="PS50113"/>
    </source>
</evidence>
<name>A0ABQ2F1X2_9DEIO</name>
<dbReference type="SUPFAM" id="SSF52172">
    <property type="entry name" value="CheY-like"/>
    <property type="match status" value="1"/>
</dbReference>
<dbReference type="Pfam" id="PF00990">
    <property type="entry name" value="GGDEF"/>
    <property type="match status" value="1"/>
</dbReference>
<dbReference type="InterPro" id="IPR001789">
    <property type="entry name" value="Sig_transdc_resp-reg_receiver"/>
</dbReference>
<dbReference type="CDD" id="cd00130">
    <property type="entry name" value="PAS"/>
    <property type="match status" value="1"/>
</dbReference>
<sequence>MTPNILLIEDNPDITNVVKYDLEQAGYQVMTAEDGASGLTSARENHPDLIILDLGLPDFSGEEVARQLRANSSVPVIILTAMDAVDQKVSLLRAGANDYMVKPFYPEELLARVEVQLRAQPGSGGDPGPVPSPSAETSFASPLPAHLQFSDQPHWLSLLAAALTHTTSGISITANTEDHPVVYCNPAFERLTGYSAAEIVGQSWQVLQGEATDPEALARVYEAIDSGMPTDLIMLNYRRDGSSFWNALNLGPIRNEDNAVTHFIGVHTDVTDRVNTQRELEQRAYTDILTGLANRAQFMRELEQEAVSPESQGHFALGFIDLDGFKAINDRLGHEAGDELLRQVAQRLRGVVRNVDLAARLAGDEFVLLLRHVESDSALELIAQRTLAAFEPAFELETSSVTVRASLGLVRHRAGESAAQLLSRADQAMYQTKRRGKNDFTLDLTTLG</sequence>
<dbReference type="PANTHER" id="PTHR46663:SF3">
    <property type="entry name" value="SLL0267 PROTEIN"/>
    <property type="match status" value="1"/>
</dbReference>